<reference evidence="5 6" key="1">
    <citation type="journal article" date="2024" name="Genome Biol. Evol.">
        <title>Chromosome-level genome assembly of the viviparous eelpout Zoarces viviparus.</title>
        <authorList>
            <person name="Fuhrmann N."/>
            <person name="Brasseur M.V."/>
            <person name="Bakowski C.E."/>
            <person name="Podsiadlowski L."/>
            <person name="Prost S."/>
            <person name="Krehenwinkel H."/>
            <person name="Mayer C."/>
        </authorList>
    </citation>
    <scope>NUCLEOTIDE SEQUENCE [LARGE SCALE GENOMIC DNA]</scope>
    <source>
        <strain evidence="5">NO-MEL_2022_Ind0_liver</strain>
    </source>
</reference>
<feature type="chain" id="PRO_5043979591" description="Ig-like domain-containing protein" evidence="3">
    <location>
        <begin position="22"/>
        <end position="120"/>
    </location>
</feature>
<keyword evidence="1 3" id="KW-0732">Signal</keyword>
<evidence type="ECO:0000256" key="2">
    <source>
        <dbReference type="ARBA" id="ARBA00022859"/>
    </source>
</evidence>
<dbReference type="PANTHER" id="PTHR23268">
    <property type="entry name" value="T-CELL RECEPTOR BETA CHAIN"/>
    <property type="match status" value="1"/>
</dbReference>
<name>A0AAW1FGT6_ZOAVI</name>
<dbReference type="GO" id="GO:0005886">
    <property type="term" value="C:plasma membrane"/>
    <property type="evidence" value="ECO:0007669"/>
    <property type="project" value="TreeGrafter"/>
</dbReference>
<feature type="domain" description="Ig-like" evidence="4">
    <location>
        <begin position="3"/>
        <end position="120"/>
    </location>
</feature>
<dbReference type="InterPro" id="IPR013783">
    <property type="entry name" value="Ig-like_fold"/>
</dbReference>
<dbReference type="GO" id="GO:0007166">
    <property type="term" value="P:cell surface receptor signaling pathway"/>
    <property type="evidence" value="ECO:0007669"/>
    <property type="project" value="TreeGrafter"/>
</dbReference>
<accession>A0AAW1FGT6</accession>
<comment type="caution">
    <text evidence="5">The sequence shown here is derived from an EMBL/GenBank/DDBJ whole genome shotgun (WGS) entry which is preliminary data.</text>
</comment>
<evidence type="ECO:0000313" key="5">
    <source>
        <dbReference type="EMBL" id="KAK9533960.1"/>
    </source>
</evidence>
<dbReference type="Proteomes" id="UP001488805">
    <property type="component" value="Unassembled WGS sequence"/>
</dbReference>
<feature type="signal peptide" evidence="3">
    <location>
        <begin position="1"/>
        <end position="21"/>
    </location>
</feature>
<evidence type="ECO:0000256" key="3">
    <source>
        <dbReference type="SAM" id="SignalP"/>
    </source>
</evidence>
<dbReference type="Pfam" id="PF07686">
    <property type="entry name" value="V-set"/>
    <property type="match status" value="1"/>
</dbReference>
<dbReference type="PROSITE" id="PS50835">
    <property type="entry name" value="IG_LIKE"/>
    <property type="match status" value="1"/>
</dbReference>
<organism evidence="5 6">
    <name type="scientific">Zoarces viviparus</name>
    <name type="common">Viviparous eelpout</name>
    <name type="synonym">Blennius viviparus</name>
    <dbReference type="NCBI Taxonomy" id="48416"/>
    <lineage>
        <taxon>Eukaryota</taxon>
        <taxon>Metazoa</taxon>
        <taxon>Chordata</taxon>
        <taxon>Craniata</taxon>
        <taxon>Vertebrata</taxon>
        <taxon>Euteleostomi</taxon>
        <taxon>Actinopterygii</taxon>
        <taxon>Neopterygii</taxon>
        <taxon>Teleostei</taxon>
        <taxon>Neoteleostei</taxon>
        <taxon>Acanthomorphata</taxon>
        <taxon>Eupercaria</taxon>
        <taxon>Perciformes</taxon>
        <taxon>Cottioidei</taxon>
        <taxon>Zoarcales</taxon>
        <taxon>Zoarcidae</taxon>
        <taxon>Zoarcinae</taxon>
        <taxon>Zoarces</taxon>
    </lineage>
</organism>
<dbReference type="InterPro" id="IPR013106">
    <property type="entry name" value="Ig_V-set"/>
</dbReference>
<dbReference type="AlphaFoldDB" id="A0AAW1FGT6"/>
<dbReference type="InterPro" id="IPR050413">
    <property type="entry name" value="TCR_beta_variable"/>
</dbReference>
<dbReference type="SUPFAM" id="SSF48726">
    <property type="entry name" value="Immunoglobulin"/>
    <property type="match status" value="1"/>
</dbReference>
<evidence type="ECO:0000313" key="6">
    <source>
        <dbReference type="Proteomes" id="UP001488805"/>
    </source>
</evidence>
<sequence length="120" mass="13858">MSPALFTFGFLVLVLTRQVESVSIEQSSSQIVKIWSEKVTINCRHDDNSLSVMMWYQHRQSSRSMSLIGYMVEQSPPSYEEQFKETLFRIRREDTLRGSLLIHIVNLTDSAVYFCAASTQ</sequence>
<dbReference type="InterPro" id="IPR036179">
    <property type="entry name" value="Ig-like_dom_sf"/>
</dbReference>
<proteinExistence type="predicted"/>
<dbReference type="InterPro" id="IPR007110">
    <property type="entry name" value="Ig-like_dom"/>
</dbReference>
<dbReference type="Gene3D" id="2.60.40.10">
    <property type="entry name" value="Immunoglobulins"/>
    <property type="match status" value="1"/>
</dbReference>
<keyword evidence="2" id="KW-0391">Immunity</keyword>
<protein>
    <recommendedName>
        <fullName evidence="4">Ig-like domain-containing protein</fullName>
    </recommendedName>
</protein>
<evidence type="ECO:0000259" key="4">
    <source>
        <dbReference type="PROSITE" id="PS50835"/>
    </source>
</evidence>
<gene>
    <name evidence="5" type="ORF">VZT92_009045</name>
</gene>
<dbReference type="GO" id="GO:0002376">
    <property type="term" value="P:immune system process"/>
    <property type="evidence" value="ECO:0007669"/>
    <property type="project" value="UniProtKB-KW"/>
</dbReference>
<dbReference type="SMART" id="SM00406">
    <property type="entry name" value="IGv"/>
    <property type="match status" value="1"/>
</dbReference>
<keyword evidence="6" id="KW-1185">Reference proteome</keyword>
<dbReference type="EMBL" id="JBCEZU010000067">
    <property type="protein sequence ID" value="KAK9533960.1"/>
    <property type="molecule type" value="Genomic_DNA"/>
</dbReference>
<dbReference type="PANTHER" id="PTHR23268:SF102">
    <property type="entry name" value="IMMUNOGLOBULIN V-SET DOMAIN-CONTAINING PROTEIN"/>
    <property type="match status" value="1"/>
</dbReference>
<evidence type="ECO:0000256" key="1">
    <source>
        <dbReference type="ARBA" id="ARBA00022729"/>
    </source>
</evidence>